<dbReference type="CDD" id="cd14009">
    <property type="entry name" value="STKc_ATG1_ULK_like"/>
    <property type="match status" value="1"/>
</dbReference>
<keyword evidence="3 7" id="KW-0547">Nucleotide-binding</keyword>
<comment type="function">
    <text evidence="6">CIPK serine-threonine protein kinases interact with CBL proteins. Binding of a CBL protein to the regulatory NAF domain of CIPK protein lead to the activation of the kinase in a calcium-dependent manner.</text>
</comment>
<dbReference type="GO" id="GO:0000407">
    <property type="term" value="C:phagophore assembly site"/>
    <property type="evidence" value="ECO:0007669"/>
    <property type="project" value="TreeGrafter"/>
</dbReference>
<dbReference type="PROSITE" id="PS00108">
    <property type="entry name" value="PROTEIN_KINASE_ST"/>
    <property type="match status" value="1"/>
</dbReference>
<protein>
    <submittedName>
        <fullName evidence="10">Serine/threonine-protein kinase ATG1a isoform X1</fullName>
    </submittedName>
</protein>
<dbReference type="GO" id="GO:0004674">
    <property type="term" value="F:protein serine/threonine kinase activity"/>
    <property type="evidence" value="ECO:0007669"/>
    <property type="project" value="InterPro"/>
</dbReference>
<evidence type="ECO:0000256" key="4">
    <source>
        <dbReference type="ARBA" id="ARBA00022777"/>
    </source>
</evidence>
<evidence type="ECO:0000256" key="7">
    <source>
        <dbReference type="PROSITE-ProRule" id="PRU10141"/>
    </source>
</evidence>
<proteinExistence type="inferred from homology"/>
<evidence type="ECO:0000256" key="3">
    <source>
        <dbReference type="ARBA" id="ARBA00022741"/>
    </source>
</evidence>
<gene>
    <name evidence="10" type="primary">LOC120250045</name>
</gene>
<name>A0AB40AIS5_DIOCR</name>
<dbReference type="InterPro" id="IPR017441">
    <property type="entry name" value="Protein_kinase_ATP_BS"/>
</dbReference>
<reference evidence="10" key="1">
    <citation type="submission" date="2025-08" db="UniProtKB">
        <authorList>
            <consortium name="RefSeq"/>
        </authorList>
    </citation>
    <scope>IDENTIFICATION</scope>
</reference>
<dbReference type="GO" id="GO:0016020">
    <property type="term" value="C:membrane"/>
    <property type="evidence" value="ECO:0007669"/>
    <property type="project" value="TreeGrafter"/>
</dbReference>
<keyword evidence="9" id="KW-1185">Reference proteome</keyword>
<dbReference type="FunFam" id="1.10.510.10:FF:000571">
    <property type="entry name" value="Maternal embryonic leucine zipper kinase"/>
    <property type="match status" value="1"/>
</dbReference>
<dbReference type="SMART" id="SM00220">
    <property type="entry name" value="S_TKc"/>
    <property type="match status" value="1"/>
</dbReference>
<evidence type="ECO:0000256" key="1">
    <source>
        <dbReference type="ARBA" id="ARBA00006234"/>
    </source>
</evidence>
<dbReference type="InterPro" id="IPR000719">
    <property type="entry name" value="Prot_kinase_dom"/>
</dbReference>
<keyword evidence="5 7" id="KW-0067">ATP-binding</keyword>
<dbReference type="InterPro" id="IPR011009">
    <property type="entry name" value="Kinase-like_dom_sf"/>
</dbReference>
<dbReference type="InterPro" id="IPR045269">
    <property type="entry name" value="Atg1-like"/>
</dbReference>
<dbReference type="FunFam" id="3.30.200.20:FF:000042">
    <property type="entry name" value="Aurora kinase A"/>
    <property type="match status" value="1"/>
</dbReference>
<dbReference type="RefSeq" id="XP_039114724.1">
    <property type="nucleotide sequence ID" value="XM_039258790.1"/>
</dbReference>
<dbReference type="GO" id="GO:0005829">
    <property type="term" value="C:cytosol"/>
    <property type="evidence" value="ECO:0007669"/>
    <property type="project" value="TreeGrafter"/>
</dbReference>
<dbReference type="InterPro" id="IPR056281">
    <property type="entry name" value="MIT_ATG1a/b/c"/>
</dbReference>
<dbReference type="PROSITE" id="PS00107">
    <property type="entry name" value="PROTEIN_KINASE_ATP"/>
    <property type="match status" value="1"/>
</dbReference>
<keyword evidence="4 10" id="KW-0418">Kinase</keyword>
<evidence type="ECO:0000256" key="6">
    <source>
        <dbReference type="ARBA" id="ARBA00058225"/>
    </source>
</evidence>
<evidence type="ECO:0000259" key="8">
    <source>
        <dbReference type="PROSITE" id="PS50011"/>
    </source>
</evidence>
<keyword evidence="2" id="KW-0808">Transferase</keyword>
<dbReference type="PROSITE" id="PS50011">
    <property type="entry name" value="PROTEIN_KINASE_DOM"/>
    <property type="match status" value="1"/>
</dbReference>
<dbReference type="InterPro" id="IPR008271">
    <property type="entry name" value="Ser/Thr_kinase_AS"/>
</dbReference>
<sequence length="637" mass="70911">MEELGGRLIGDYMLGPKIGSGSFAVVWHGRHRHSGMEVAVKEIDKKQLSPKVHDSLLKEIDILRHVSHPNIVRFHHAVQTDERIFLVLEYCDGGDLAAYIQRHGRVSEALARHFMRQLASGLQVLRENNLIHRDLKPQNLLLSTNGDAPVLKIGDFGFARYLMPQGLADTLCGSPLYMAPEIIQNKKYDAKADLWSVGAILYQLVTGKPPFDGASQFQLFQNILASSELKFPQEVLADLHPDIVDLCKRLLRQEPVERLTFEEFFNHKFLAVERPSECVESVQGTANDKVGMTPDCAPSSSSNARSVQAESMDHKLFGLVTSKVTDSLEGIEQEYVLVHRHLASLETLASSIEETSWKDSSGAKLPSKGTSVQLQKDETYITSLCQSESGQDNLPSHSSVLQQSFAAEKPQGAPSLHPSTKLQFLYHYIRAITDVVQEKLTEGLHLESFSIELVALAVWREALRMCTCWMSSAKGKALDTCLLSIAPQTNDSSFPYTVQEVDFWNPSSVCSWVEHGFINAYELAEKIADNFQNIDGDIMMPDAMEILFQAALCAGKSGAADELMGNKSRAMSSYSRATTLFTFILLEAMSLPLNPPFVLSSSDKQRIQRYIMNLRAHMNRSLMGEPVTDQTKDSTSK</sequence>
<dbReference type="PANTHER" id="PTHR24348">
    <property type="entry name" value="SERINE/THREONINE-PROTEIN KINASE UNC-51-RELATED"/>
    <property type="match status" value="1"/>
</dbReference>
<dbReference type="Pfam" id="PF00069">
    <property type="entry name" value="Pkinase"/>
    <property type="match status" value="1"/>
</dbReference>
<feature type="domain" description="Protein kinase" evidence="8">
    <location>
        <begin position="12"/>
        <end position="270"/>
    </location>
</feature>
<dbReference type="Proteomes" id="UP001515500">
    <property type="component" value="Chromosome 19"/>
</dbReference>
<dbReference type="Gene3D" id="1.10.510.10">
    <property type="entry name" value="Transferase(Phosphotransferase) domain 1"/>
    <property type="match status" value="1"/>
</dbReference>
<dbReference type="SUPFAM" id="SSF56112">
    <property type="entry name" value="Protein kinase-like (PK-like)"/>
    <property type="match status" value="1"/>
</dbReference>
<evidence type="ECO:0000256" key="5">
    <source>
        <dbReference type="ARBA" id="ARBA00022840"/>
    </source>
</evidence>
<dbReference type="PANTHER" id="PTHR24348:SF22">
    <property type="entry name" value="NON-SPECIFIC SERINE_THREONINE PROTEIN KINASE"/>
    <property type="match status" value="1"/>
</dbReference>
<comment type="similarity">
    <text evidence="1">Belongs to the protein kinase superfamily. CAMK Ser/Thr protein kinase family. SNF1 subfamily.</text>
</comment>
<evidence type="ECO:0000313" key="10">
    <source>
        <dbReference type="RefSeq" id="XP_039114724.1"/>
    </source>
</evidence>
<dbReference type="GO" id="GO:0005524">
    <property type="term" value="F:ATP binding"/>
    <property type="evidence" value="ECO:0007669"/>
    <property type="project" value="UniProtKB-UniRule"/>
</dbReference>
<dbReference type="AlphaFoldDB" id="A0AB40AIS5"/>
<dbReference type="GO" id="GO:0005776">
    <property type="term" value="C:autophagosome"/>
    <property type="evidence" value="ECO:0007669"/>
    <property type="project" value="EnsemblPlants"/>
</dbReference>
<evidence type="ECO:0000313" key="9">
    <source>
        <dbReference type="Proteomes" id="UP001515500"/>
    </source>
</evidence>
<organism evidence="9 10">
    <name type="scientific">Dioscorea cayennensis subsp. rotundata</name>
    <name type="common">White Guinea yam</name>
    <name type="synonym">Dioscorea rotundata</name>
    <dbReference type="NCBI Taxonomy" id="55577"/>
    <lineage>
        <taxon>Eukaryota</taxon>
        <taxon>Viridiplantae</taxon>
        <taxon>Streptophyta</taxon>
        <taxon>Embryophyta</taxon>
        <taxon>Tracheophyta</taxon>
        <taxon>Spermatophyta</taxon>
        <taxon>Magnoliopsida</taxon>
        <taxon>Liliopsida</taxon>
        <taxon>Dioscoreales</taxon>
        <taxon>Dioscoreaceae</taxon>
        <taxon>Dioscorea</taxon>
    </lineage>
</organism>
<feature type="binding site" evidence="7">
    <location>
        <position position="41"/>
    </location>
    <ligand>
        <name>ATP</name>
        <dbReference type="ChEBI" id="CHEBI:30616"/>
    </ligand>
</feature>
<accession>A0AB40AIS5</accession>
<evidence type="ECO:0000256" key="2">
    <source>
        <dbReference type="ARBA" id="ARBA00022679"/>
    </source>
</evidence>
<dbReference type="GO" id="GO:0010506">
    <property type="term" value="P:regulation of autophagy"/>
    <property type="evidence" value="ECO:0007669"/>
    <property type="project" value="InterPro"/>
</dbReference>
<dbReference type="GO" id="GO:0000045">
    <property type="term" value="P:autophagosome assembly"/>
    <property type="evidence" value="ECO:0007669"/>
    <property type="project" value="TreeGrafter"/>
</dbReference>
<dbReference type="Pfam" id="PF24497">
    <property type="entry name" value="MIT_ATG1"/>
    <property type="match status" value="1"/>
</dbReference>
<dbReference type="GeneID" id="120250045"/>